<evidence type="ECO:0000259" key="3">
    <source>
        <dbReference type="PROSITE" id="PS51468"/>
    </source>
</evidence>
<sequence length="797" mass="87846">MSIFGPTISWDPREPLPLELQHQKGNLATGKYSPSSNGRGITGNAQVMSCVQAQPEKRARRHIQLPDLTTEEGARNLLAPWSIEIDASIVQDTASVQVTQVFWNNSTVLIPQGTYTFPLLSGCSVTDFTCQIGSKVWKGIVKPKKEAQQAFNEHVAAGLMAGLLEQDTTEIFSATLGNIPPDTRVTVKISYITLLKYHLVSGAKNKETSTFTIPTCIASRYGQQPRFARTTTTDVQQGLTLSIKVLDSRAIHTIQSSTHEIKVEGRAGAQAANSWADLANEKSGKVPSGQASLVQLDQGPMFLDKDFALEIVVDVDEGNAVPEVWIEHHPIDHNQAALMAILPPGLLNQIPKTPARQREILFLVDQSGSMRDKIDSLKSAMHFFLKGIPLGNKFNIARFGSNFTSWCPQSVQYSGESLEAALAYVSSSIDANMGGTEVLGAVESILGSRDTGMWTDIIILTDGQVWRLDQLLAAVKDARKASDNRIRFFCLGIGDRVSHALVEGIASMGGGYAEVVPASEQNSWESKLLSMEAASLENDPIGEVKIYLETHEGKAINCPSSATSPSELQNLNPFIRNRVYMLFEQEMTKDFRSLDTPSSKGDRKQKFLLHLLGHQHFDGSFEFATDEEFVRLLGQDTFDAVASLVDHTISRSLYFTIAVIVVLEQHFAPQKRRWHMMHSKASTYIKGAPGAITSHQMEVFRDGLRGVRSPLDQVGLRLEQKDRKPGRQVIYSKASEYAKQAAKRLRKIFRRGQADKDHQSIQHGEVIAPGGDRPGDPQKSGPVTRQARRVIEIAPLD</sequence>
<evidence type="ECO:0000313" key="4">
    <source>
        <dbReference type="EMBL" id="CAH0059706.1"/>
    </source>
</evidence>
<reference evidence="4 5" key="2">
    <citation type="submission" date="2021-10" db="EMBL/GenBank/DDBJ databases">
        <authorList>
            <person name="Piombo E."/>
        </authorList>
    </citation>
    <scope>NUCLEOTIDE SEQUENCE [LARGE SCALE GENOMIC DNA]</scope>
</reference>
<feature type="domain" description="VWFA" evidence="2">
    <location>
        <begin position="359"/>
        <end position="544"/>
    </location>
</feature>
<evidence type="ECO:0000313" key="5">
    <source>
        <dbReference type="Proteomes" id="UP000775872"/>
    </source>
</evidence>
<dbReference type="OrthoDB" id="1729737at2759"/>
<dbReference type="Pfam" id="PF08487">
    <property type="entry name" value="VIT"/>
    <property type="match status" value="1"/>
</dbReference>
<dbReference type="PANTHER" id="PTHR45737:SF6">
    <property type="entry name" value="VON WILLEBRAND FACTOR A DOMAIN-CONTAINING PROTEIN 5A"/>
    <property type="match status" value="1"/>
</dbReference>
<dbReference type="AlphaFoldDB" id="A0A9P0EQL1"/>
<keyword evidence="5" id="KW-1185">Reference proteome</keyword>
<evidence type="ECO:0000256" key="1">
    <source>
        <dbReference type="SAM" id="MobiDB-lite"/>
    </source>
</evidence>
<organism evidence="4 5">
    <name type="scientific">Clonostachys solani</name>
    <dbReference type="NCBI Taxonomy" id="160281"/>
    <lineage>
        <taxon>Eukaryota</taxon>
        <taxon>Fungi</taxon>
        <taxon>Dikarya</taxon>
        <taxon>Ascomycota</taxon>
        <taxon>Pezizomycotina</taxon>
        <taxon>Sordariomycetes</taxon>
        <taxon>Hypocreomycetidae</taxon>
        <taxon>Hypocreales</taxon>
        <taxon>Bionectriaceae</taxon>
        <taxon>Clonostachys</taxon>
    </lineage>
</organism>
<proteinExistence type="predicted"/>
<dbReference type="InterPro" id="IPR013694">
    <property type="entry name" value="VIT"/>
</dbReference>
<dbReference type="Gene3D" id="3.40.50.410">
    <property type="entry name" value="von Willebrand factor, type A domain"/>
    <property type="match status" value="1"/>
</dbReference>
<dbReference type="Pfam" id="PF13768">
    <property type="entry name" value="VWA_3"/>
    <property type="match status" value="1"/>
</dbReference>
<dbReference type="InterPro" id="IPR036465">
    <property type="entry name" value="vWFA_dom_sf"/>
</dbReference>
<accession>A0A9P0EQL1</accession>
<evidence type="ECO:0008006" key="6">
    <source>
        <dbReference type="Google" id="ProtNLM"/>
    </source>
</evidence>
<reference evidence="5" key="1">
    <citation type="submission" date="2019-06" db="EMBL/GenBank/DDBJ databases">
        <authorList>
            <person name="Broberg M."/>
        </authorList>
    </citation>
    <scope>NUCLEOTIDE SEQUENCE [LARGE SCALE GENOMIC DNA]</scope>
</reference>
<name>A0A9P0EQL1_9HYPO</name>
<gene>
    <name evidence="4" type="ORF">CSOL1703_00011746</name>
</gene>
<feature type="domain" description="VIT" evidence="3">
    <location>
        <begin position="64"/>
        <end position="193"/>
    </location>
</feature>
<dbReference type="SUPFAM" id="SSF53300">
    <property type="entry name" value="vWA-like"/>
    <property type="match status" value="1"/>
</dbReference>
<protein>
    <recommendedName>
        <fullName evidence="6">VWFA domain-containing protein</fullName>
    </recommendedName>
</protein>
<dbReference type="PROSITE" id="PS51468">
    <property type="entry name" value="VIT"/>
    <property type="match status" value="1"/>
</dbReference>
<comment type="caution">
    <text evidence="4">The sequence shown here is derived from an EMBL/GenBank/DDBJ whole genome shotgun (WGS) entry which is preliminary data.</text>
</comment>
<dbReference type="SMART" id="SM00609">
    <property type="entry name" value="VIT"/>
    <property type="match status" value="1"/>
</dbReference>
<dbReference type="PANTHER" id="PTHR45737">
    <property type="entry name" value="VON WILLEBRAND FACTOR A DOMAIN-CONTAINING PROTEIN 5A"/>
    <property type="match status" value="1"/>
</dbReference>
<evidence type="ECO:0000259" key="2">
    <source>
        <dbReference type="PROSITE" id="PS50234"/>
    </source>
</evidence>
<dbReference type="SMART" id="SM00327">
    <property type="entry name" value="VWA"/>
    <property type="match status" value="1"/>
</dbReference>
<feature type="region of interest" description="Disordered" evidence="1">
    <location>
        <begin position="753"/>
        <end position="797"/>
    </location>
</feature>
<dbReference type="Proteomes" id="UP000775872">
    <property type="component" value="Unassembled WGS sequence"/>
</dbReference>
<dbReference type="EMBL" id="CABFOC020000097">
    <property type="protein sequence ID" value="CAH0059706.1"/>
    <property type="molecule type" value="Genomic_DNA"/>
</dbReference>
<dbReference type="InterPro" id="IPR002035">
    <property type="entry name" value="VWF_A"/>
</dbReference>
<dbReference type="PROSITE" id="PS50234">
    <property type="entry name" value="VWFA"/>
    <property type="match status" value="1"/>
</dbReference>